<evidence type="ECO:0000256" key="2">
    <source>
        <dbReference type="HAMAP-Rule" id="MF_00795"/>
    </source>
</evidence>
<reference evidence="3 4" key="1">
    <citation type="journal article" date="2009" name="Stand. Genomic Sci.">
        <title>Complete genome sequence of Anaerococcus prevotii type strain (PC1).</title>
        <authorList>
            <person name="Labutti K."/>
            <person name="Pukall R."/>
            <person name="Steenblock K."/>
            <person name="Glavina Del Rio T."/>
            <person name="Tice H."/>
            <person name="Copeland A."/>
            <person name="Cheng J.F."/>
            <person name="Lucas S."/>
            <person name="Chen F."/>
            <person name="Nolan M."/>
            <person name="Bruce D."/>
            <person name="Goodwin L."/>
            <person name="Pitluck S."/>
            <person name="Ivanova N."/>
            <person name="Mavromatis K."/>
            <person name="Ovchinnikova G."/>
            <person name="Pati A."/>
            <person name="Chen A."/>
            <person name="Palaniappan K."/>
            <person name="Land M."/>
            <person name="Hauser L."/>
            <person name="Chang Y.J."/>
            <person name="Jeffries C.D."/>
            <person name="Chain P."/>
            <person name="Saunders E."/>
            <person name="Brettin T."/>
            <person name="Detter J.C."/>
            <person name="Han C."/>
            <person name="Goker M."/>
            <person name="Bristow J."/>
            <person name="Eisen J.A."/>
            <person name="Markowitz V."/>
            <person name="Hugenholtz P."/>
            <person name="Kyrpides N.C."/>
            <person name="Klenk H.P."/>
            <person name="Lapidus A."/>
        </authorList>
    </citation>
    <scope>NUCLEOTIDE SEQUENCE [LARGE SCALE GENOMIC DNA]</scope>
    <source>
        <strain evidence="4">ATCC 9321 / DSM 20548 / JCM 6508 / NCTC 11806 / PC1</strain>
    </source>
</reference>
<keyword evidence="4" id="KW-1185">Reference proteome</keyword>
<dbReference type="RefSeq" id="WP_015777341.1">
    <property type="nucleotide sequence ID" value="NC_013171.1"/>
</dbReference>
<organism evidence="3 4">
    <name type="scientific">Anaerococcus prevotii (strain ATCC 9321 / DSM 20548 / JCM 6508 / NCTC 11806 / PC1)</name>
    <name type="common">Peptostreptococcus prevotii</name>
    <name type="synonym">Peptococcus prevotii</name>
    <dbReference type="NCBI Taxonomy" id="525919"/>
    <lineage>
        <taxon>Bacteria</taxon>
        <taxon>Bacillati</taxon>
        <taxon>Bacillota</taxon>
        <taxon>Tissierellia</taxon>
        <taxon>Tissierellales</taxon>
        <taxon>Peptoniphilaceae</taxon>
        <taxon>Anaerococcus</taxon>
    </lineage>
</organism>
<protein>
    <recommendedName>
        <fullName evidence="2">PF03932 family protein CutC</fullName>
    </recommendedName>
</protein>
<dbReference type="GO" id="GO:0005507">
    <property type="term" value="F:copper ion binding"/>
    <property type="evidence" value="ECO:0007669"/>
    <property type="project" value="TreeGrafter"/>
</dbReference>
<dbReference type="KEGG" id="apr:Apre_0379"/>
<name>C7RG17_ANAPD</name>
<dbReference type="PANTHER" id="PTHR12598:SF0">
    <property type="entry name" value="COPPER HOMEOSTASIS PROTEIN CUTC HOMOLOG"/>
    <property type="match status" value="1"/>
</dbReference>
<dbReference type="AlphaFoldDB" id="C7RG17"/>
<dbReference type="PANTHER" id="PTHR12598">
    <property type="entry name" value="COPPER HOMEOSTASIS PROTEIN CUTC"/>
    <property type="match status" value="1"/>
</dbReference>
<gene>
    <name evidence="2" type="primary">cutC</name>
    <name evidence="3" type="ordered locus">Apre_0379</name>
</gene>
<dbReference type="eggNOG" id="COG3142">
    <property type="taxonomic scope" value="Bacteria"/>
</dbReference>
<evidence type="ECO:0000256" key="1">
    <source>
        <dbReference type="ARBA" id="ARBA00007768"/>
    </source>
</evidence>
<keyword evidence="2" id="KW-0963">Cytoplasm</keyword>
<dbReference type="HOGENOM" id="CLU_050555_3_2_9"/>
<evidence type="ECO:0000313" key="3">
    <source>
        <dbReference type="EMBL" id="ACV28428.1"/>
    </source>
</evidence>
<dbReference type="Gene3D" id="3.20.20.380">
    <property type="entry name" value="Copper homeostasis (CutC) domain"/>
    <property type="match status" value="1"/>
</dbReference>
<dbReference type="STRING" id="525919.Apre_0379"/>
<dbReference type="HAMAP" id="MF_00795">
    <property type="entry name" value="CutC"/>
    <property type="match status" value="1"/>
</dbReference>
<dbReference type="Proteomes" id="UP000002294">
    <property type="component" value="Chromosome"/>
</dbReference>
<dbReference type="Pfam" id="PF03932">
    <property type="entry name" value="CutC"/>
    <property type="match status" value="1"/>
</dbReference>
<dbReference type="GO" id="GO:0005737">
    <property type="term" value="C:cytoplasm"/>
    <property type="evidence" value="ECO:0007669"/>
    <property type="project" value="UniProtKB-SubCell"/>
</dbReference>
<dbReference type="SUPFAM" id="SSF110395">
    <property type="entry name" value="CutC-like"/>
    <property type="match status" value="1"/>
</dbReference>
<evidence type="ECO:0000313" key="4">
    <source>
        <dbReference type="Proteomes" id="UP000002294"/>
    </source>
</evidence>
<comment type="similarity">
    <text evidence="1 2">Belongs to the CutC family.</text>
</comment>
<accession>C7RG17</accession>
<comment type="subcellular location">
    <subcellularLocation>
        <location evidence="2">Cytoplasm</location>
    </subcellularLocation>
</comment>
<dbReference type="OrthoDB" id="9815677at2"/>
<sequence length="239" mass="27530">MKLEICIDSYESFINAKEAGANRVEICSCLDLDGISPSVGLVSKISKEKNIEKVVMIRPRPYDFFYSDEEFEMMKEEISIYKDFDIDGFVFGLLKKDGRIDLDRTKELVELSRPKEAIFHRAFDYSKDGEEVMDDLINIGIKRILTSGKSPTAIEGIEFLSRINHKYKGRIEIMAGSGVNYSNIEEIYRKSGIENFHMSAKNKRKTKMVYLKEAKLYQDIGFSDRSLIRKAKETIEKLS</sequence>
<comment type="caution">
    <text evidence="2">Once thought to be involved in copper homeostasis, experiments in E.coli have shown this is not the case.</text>
</comment>
<dbReference type="EMBL" id="CP001708">
    <property type="protein sequence ID" value="ACV28428.1"/>
    <property type="molecule type" value="Genomic_DNA"/>
</dbReference>
<proteinExistence type="inferred from homology"/>
<dbReference type="InterPro" id="IPR036822">
    <property type="entry name" value="CutC-like_dom_sf"/>
</dbReference>
<dbReference type="InterPro" id="IPR005627">
    <property type="entry name" value="CutC-like"/>
</dbReference>